<dbReference type="SFLD" id="SFLDS00029">
    <property type="entry name" value="Radical_SAM"/>
    <property type="match status" value="1"/>
</dbReference>
<dbReference type="SMART" id="SM00729">
    <property type="entry name" value="Elp3"/>
    <property type="match status" value="1"/>
</dbReference>
<evidence type="ECO:0000259" key="6">
    <source>
        <dbReference type="PROSITE" id="PS51332"/>
    </source>
</evidence>
<evidence type="ECO:0000256" key="3">
    <source>
        <dbReference type="ARBA" id="ARBA00022723"/>
    </source>
</evidence>
<organism evidence="8 9">
    <name type="scientific">Actinoallomurus vinaceus</name>
    <dbReference type="NCBI Taxonomy" id="1080074"/>
    <lineage>
        <taxon>Bacteria</taxon>
        <taxon>Bacillati</taxon>
        <taxon>Actinomycetota</taxon>
        <taxon>Actinomycetes</taxon>
        <taxon>Streptosporangiales</taxon>
        <taxon>Thermomonosporaceae</taxon>
        <taxon>Actinoallomurus</taxon>
    </lineage>
</organism>
<dbReference type="SUPFAM" id="SSF52242">
    <property type="entry name" value="Cobalamin (vitamin B12)-binding domain"/>
    <property type="match status" value="1"/>
</dbReference>
<comment type="cofactor">
    <cofactor evidence="1">
        <name>[4Fe-4S] cluster</name>
        <dbReference type="ChEBI" id="CHEBI:49883"/>
    </cofactor>
</comment>
<dbReference type="Gene3D" id="3.80.30.20">
    <property type="entry name" value="tm_1862 like domain"/>
    <property type="match status" value="1"/>
</dbReference>
<evidence type="ECO:0000256" key="5">
    <source>
        <dbReference type="ARBA" id="ARBA00023014"/>
    </source>
</evidence>
<dbReference type="Gene3D" id="3.40.50.280">
    <property type="entry name" value="Cobalamin-binding domain"/>
    <property type="match status" value="1"/>
</dbReference>
<dbReference type="InterPro" id="IPR006158">
    <property type="entry name" value="Cobalamin-bd"/>
</dbReference>
<evidence type="ECO:0000256" key="4">
    <source>
        <dbReference type="ARBA" id="ARBA00023004"/>
    </source>
</evidence>
<accession>A0ABP8US89</accession>
<keyword evidence="3" id="KW-0479">Metal-binding</keyword>
<dbReference type="InterPro" id="IPR034466">
    <property type="entry name" value="Methyltransferase_Class_B"/>
</dbReference>
<dbReference type="InterPro" id="IPR006638">
    <property type="entry name" value="Elp3/MiaA/NifB-like_rSAM"/>
</dbReference>
<sequence>MTQAARLRVSLVDLSGETQVFYAPLGIMLLQASLEADERLAGRVEVSLHPFLAGTSLAAMAQTIAATTPDLIGLSCQGWNVATYRQLLPTLRQLLPEATVVLGGNHVSHQGDRWLRQLAEADVVVSGEGERTVCDLVCSLLDNKPRLSEIPGITYREDDELITTPDRPRVSSLEELPSAYAAPGVDLDLVDVALVETDRGCPYHCSFCYWGGAVGQKLTRAELDRFEAELEAIGKAGIGTIFLCDANFGILRRDVEVARMIVRIRERYGSPHTVHVNWAKNHATTVEEILAVLRAGNVHTNVFLALQTMSRPALRLAGRDERGRAEMMDLAHRIISDGGQVGAELIFGLPGETLEEFRSAYDELLLSFPSLLLHPLWILPNTTYDADRQALGLVTIRPDPTVDYEGVLRHRTLSVADNRAGLRLLLADEILIGSGYARTVVRGMARWAGLRPTDILSAFARFVGDRTDVLSGSLADAFDEIDAECYFHRRLRSQVRSAVYGDRATAGELLLAFIDQMINESNAREACRHLATYDSALLPRTDLDGAEGGDTADSYLAMPYDIHAVARAFLTRDAPLLPVDREPPVRIRLRHPVGFARHLRDAIDLSARWSGRVVDVTRM</sequence>
<dbReference type="SFLD" id="SFLDG01123">
    <property type="entry name" value="methyltransferase_(Class_B)"/>
    <property type="match status" value="1"/>
</dbReference>
<dbReference type="InterPro" id="IPR058240">
    <property type="entry name" value="rSAM_sf"/>
</dbReference>
<dbReference type="InterPro" id="IPR023404">
    <property type="entry name" value="rSAM_horseshoe"/>
</dbReference>
<evidence type="ECO:0000256" key="1">
    <source>
        <dbReference type="ARBA" id="ARBA00001966"/>
    </source>
</evidence>
<dbReference type="InterPro" id="IPR036724">
    <property type="entry name" value="Cobalamin-bd_sf"/>
</dbReference>
<name>A0ABP8US89_9ACTN</name>
<dbReference type="SFLD" id="SFLDG01082">
    <property type="entry name" value="B12-binding_domain_containing"/>
    <property type="match status" value="1"/>
</dbReference>
<evidence type="ECO:0008006" key="10">
    <source>
        <dbReference type="Google" id="ProtNLM"/>
    </source>
</evidence>
<keyword evidence="9" id="KW-1185">Reference proteome</keyword>
<dbReference type="Proteomes" id="UP001501442">
    <property type="component" value="Unassembled WGS sequence"/>
</dbReference>
<dbReference type="PROSITE" id="PS51332">
    <property type="entry name" value="B12_BINDING"/>
    <property type="match status" value="1"/>
</dbReference>
<dbReference type="InterPro" id="IPR051198">
    <property type="entry name" value="BchE-like"/>
</dbReference>
<keyword evidence="2" id="KW-0949">S-adenosyl-L-methionine</keyword>
<dbReference type="CDD" id="cd02068">
    <property type="entry name" value="radical_SAM_B12_BD"/>
    <property type="match status" value="1"/>
</dbReference>
<evidence type="ECO:0000313" key="9">
    <source>
        <dbReference type="Proteomes" id="UP001501442"/>
    </source>
</evidence>
<gene>
    <name evidence="8" type="ORF">GCM10023196_097180</name>
</gene>
<dbReference type="PANTHER" id="PTHR43409">
    <property type="entry name" value="ANAEROBIC MAGNESIUM-PROTOPORPHYRIN IX MONOMETHYL ESTER CYCLASE-RELATED"/>
    <property type="match status" value="1"/>
</dbReference>
<keyword evidence="4" id="KW-0408">Iron</keyword>
<evidence type="ECO:0000259" key="7">
    <source>
        <dbReference type="PROSITE" id="PS51918"/>
    </source>
</evidence>
<dbReference type="InterPro" id="IPR007197">
    <property type="entry name" value="rSAM"/>
</dbReference>
<feature type="domain" description="Radical SAM core" evidence="7">
    <location>
        <begin position="187"/>
        <end position="423"/>
    </location>
</feature>
<dbReference type="Pfam" id="PF02310">
    <property type="entry name" value="B12-binding"/>
    <property type="match status" value="1"/>
</dbReference>
<dbReference type="PROSITE" id="PS51918">
    <property type="entry name" value="RADICAL_SAM"/>
    <property type="match status" value="1"/>
</dbReference>
<evidence type="ECO:0000313" key="8">
    <source>
        <dbReference type="EMBL" id="GAA4638642.1"/>
    </source>
</evidence>
<dbReference type="EMBL" id="BAABHK010000024">
    <property type="protein sequence ID" value="GAA4638642.1"/>
    <property type="molecule type" value="Genomic_DNA"/>
</dbReference>
<comment type="caution">
    <text evidence="8">The sequence shown here is derived from an EMBL/GenBank/DDBJ whole genome shotgun (WGS) entry which is preliminary data.</text>
</comment>
<protein>
    <recommendedName>
        <fullName evidence="10">B12-binding domain-containing radical SAM protein</fullName>
    </recommendedName>
</protein>
<dbReference type="Pfam" id="PF04055">
    <property type="entry name" value="Radical_SAM"/>
    <property type="match status" value="1"/>
</dbReference>
<reference evidence="9" key="1">
    <citation type="journal article" date="2019" name="Int. J. Syst. Evol. Microbiol.">
        <title>The Global Catalogue of Microorganisms (GCM) 10K type strain sequencing project: providing services to taxonomists for standard genome sequencing and annotation.</title>
        <authorList>
            <consortium name="The Broad Institute Genomics Platform"/>
            <consortium name="The Broad Institute Genome Sequencing Center for Infectious Disease"/>
            <person name="Wu L."/>
            <person name="Ma J."/>
        </authorList>
    </citation>
    <scope>NUCLEOTIDE SEQUENCE [LARGE SCALE GENOMIC DNA]</scope>
    <source>
        <strain evidence="9">JCM 17939</strain>
    </source>
</reference>
<evidence type="ECO:0000256" key="2">
    <source>
        <dbReference type="ARBA" id="ARBA00022691"/>
    </source>
</evidence>
<keyword evidence="5" id="KW-0411">Iron-sulfur</keyword>
<dbReference type="SUPFAM" id="SSF102114">
    <property type="entry name" value="Radical SAM enzymes"/>
    <property type="match status" value="1"/>
</dbReference>
<proteinExistence type="predicted"/>
<feature type="domain" description="B12-binding" evidence="6">
    <location>
        <begin position="4"/>
        <end position="147"/>
    </location>
</feature>